<comment type="caution">
    <text evidence="14">The sequence shown here is derived from an EMBL/GenBank/DDBJ whole genome shotgun (WGS) entry which is preliminary data.</text>
</comment>
<evidence type="ECO:0000256" key="10">
    <source>
        <dbReference type="PROSITE-ProRule" id="PRU01360"/>
    </source>
</evidence>
<dbReference type="InterPro" id="IPR012910">
    <property type="entry name" value="Plug_dom"/>
</dbReference>
<keyword evidence="6" id="KW-0406">Ion transport</keyword>
<gene>
    <name evidence="14" type="ORF">G4L40_08035</name>
</gene>
<keyword evidence="4 10" id="KW-0812">Transmembrane</keyword>
<evidence type="ECO:0000259" key="12">
    <source>
        <dbReference type="Pfam" id="PF00593"/>
    </source>
</evidence>
<sequence>MNKKFIGLSVFTLATAFAYGQEQDTIKATNLKEVVVSDTKFAQSREKSGKIIEVITAQDLAKKQGQSLANVLSQVAGVEINGNQSFGGKNLGYYIRGGRNRQVAIYIDGVPVSDASGINIEYDLRLIPVEQIEKIEVMKGASSTLYGTGAATGVINITLKKSAKKEISGNAYINMGTQNTSETSKTSPQDFNQGFSVNGTINKVSYMTSLNSTETKGMSEAAGENFEEDTFSRVNVLQKIGFRVNEKLNFDFFGNYDRIKNTFDNSFDGNSANSDDLNNNSFSEQFRIGFLPKYKYAKGEFAINTGATTIDRTINISNSWSGTIDVYNYTGRTVSVDAFNKYKFSNHLFAVIGTQYQYVDMTQKDAYTDVAREGAKFNLIDPYITVVFNSEFGLNINAGARFNTHSEYGNQVVYNFNPSFSFENLPLKVLASYSTAFITPSLYQLYGPYGNLDLTPEENATAEFGFESQLLDKKLTINAVGFYREEENTIGFYYNSATFESYYINTNGTYNAKGIEASVRFRLSEKFNIGGNYTFTQVEEQLNRLIPKHKGNIDLNYQFKKGTFGLTYQYVNQRSDAYYDSNIWATAAVELPAYQLLNSNISYDLLPNRLRIFGAVNNILNDDFQELIGYNSRGRNYKLGLNFMF</sequence>
<dbReference type="Gene3D" id="2.170.130.10">
    <property type="entry name" value="TonB-dependent receptor, plug domain"/>
    <property type="match status" value="1"/>
</dbReference>
<dbReference type="Pfam" id="PF00593">
    <property type="entry name" value="TonB_dep_Rec_b-barrel"/>
    <property type="match status" value="1"/>
</dbReference>
<dbReference type="PROSITE" id="PS52016">
    <property type="entry name" value="TONB_DEPENDENT_REC_3"/>
    <property type="match status" value="1"/>
</dbReference>
<keyword evidence="2 10" id="KW-0813">Transport</keyword>
<evidence type="ECO:0000256" key="1">
    <source>
        <dbReference type="ARBA" id="ARBA00004571"/>
    </source>
</evidence>
<dbReference type="PANTHER" id="PTHR30069:SF53">
    <property type="entry name" value="COLICIN I RECEPTOR-RELATED"/>
    <property type="match status" value="1"/>
</dbReference>
<comment type="similarity">
    <text evidence="10 11">Belongs to the TonB-dependent receptor family.</text>
</comment>
<evidence type="ECO:0000256" key="7">
    <source>
        <dbReference type="ARBA" id="ARBA00023077"/>
    </source>
</evidence>
<feature type="domain" description="TonB-dependent receptor-like beta-barrel" evidence="12">
    <location>
        <begin position="250"/>
        <end position="619"/>
    </location>
</feature>
<keyword evidence="15" id="KW-1185">Reference proteome</keyword>
<evidence type="ECO:0000256" key="5">
    <source>
        <dbReference type="ARBA" id="ARBA00022729"/>
    </source>
</evidence>
<dbReference type="Proteomes" id="UP000761423">
    <property type="component" value="Unassembled WGS sequence"/>
</dbReference>
<dbReference type="InterPro" id="IPR036942">
    <property type="entry name" value="Beta-barrel_TonB_sf"/>
</dbReference>
<evidence type="ECO:0000256" key="6">
    <source>
        <dbReference type="ARBA" id="ARBA00023065"/>
    </source>
</evidence>
<dbReference type="RefSeq" id="WP_166236693.1">
    <property type="nucleotide sequence ID" value="NZ_JAAJBV010000005.1"/>
</dbReference>
<evidence type="ECO:0000313" key="14">
    <source>
        <dbReference type="EMBL" id="NHM04652.1"/>
    </source>
</evidence>
<organism evidence="14 15">
    <name type="scientific">Flavobacterium celericrescens</name>
    <dbReference type="NCBI Taxonomy" id="2709780"/>
    <lineage>
        <taxon>Bacteria</taxon>
        <taxon>Pseudomonadati</taxon>
        <taxon>Bacteroidota</taxon>
        <taxon>Flavobacteriia</taxon>
        <taxon>Flavobacteriales</taxon>
        <taxon>Flavobacteriaceae</taxon>
        <taxon>Flavobacterium</taxon>
    </lineage>
</organism>
<dbReference type="EMBL" id="JAAJBV010000005">
    <property type="protein sequence ID" value="NHM04652.1"/>
    <property type="molecule type" value="Genomic_DNA"/>
</dbReference>
<evidence type="ECO:0000256" key="8">
    <source>
        <dbReference type="ARBA" id="ARBA00023136"/>
    </source>
</evidence>
<comment type="subcellular location">
    <subcellularLocation>
        <location evidence="1 10">Cell outer membrane</location>
        <topology evidence="1 10">Multi-pass membrane protein</topology>
    </subcellularLocation>
</comment>
<keyword evidence="14" id="KW-0675">Receptor</keyword>
<accession>A0ABX0IDG3</accession>
<evidence type="ECO:0000259" key="13">
    <source>
        <dbReference type="Pfam" id="PF07715"/>
    </source>
</evidence>
<dbReference type="InterPro" id="IPR039426">
    <property type="entry name" value="TonB-dep_rcpt-like"/>
</dbReference>
<keyword evidence="7 11" id="KW-0798">TonB box</keyword>
<keyword evidence="9 10" id="KW-0998">Cell outer membrane</keyword>
<evidence type="ECO:0000256" key="3">
    <source>
        <dbReference type="ARBA" id="ARBA00022452"/>
    </source>
</evidence>
<evidence type="ECO:0000313" key="15">
    <source>
        <dbReference type="Proteomes" id="UP000761423"/>
    </source>
</evidence>
<evidence type="ECO:0000256" key="4">
    <source>
        <dbReference type="ARBA" id="ARBA00022692"/>
    </source>
</evidence>
<dbReference type="InterPro" id="IPR000531">
    <property type="entry name" value="Beta-barrel_TonB"/>
</dbReference>
<dbReference type="Pfam" id="PF07715">
    <property type="entry name" value="Plug"/>
    <property type="match status" value="1"/>
</dbReference>
<evidence type="ECO:0000256" key="11">
    <source>
        <dbReference type="RuleBase" id="RU003357"/>
    </source>
</evidence>
<evidence type="ECO:0000256" key="2">
    <source>
        <dbReference type="ARBA" id="ARBA00022448"/>
    </source>
</evidence>
<dbReference type="SUPFAM" id="SSF56935">
    <property type="entry name" value="Porins"/>
    <property type="match status" value="1"/>
</dbReference>
<keyword evidence="5" id="KW-0732">Signal</keyword>
<name>A0ABX0IDG3_9FLAO</name>
<feature type="domain" description="TonB-dependent receptor plug" evidence="13">
    <location>
        <begin position="47"/>
        <end position="154"/>
    </location>
</feature>
<proteinExistence type="inferred from homology"/>
<evidence type="ECO:0000256" key="9">
    <source>
        <dbReference type="ARBA" id="ARBA00023237"/>
    </source>
</evidence>
<dbReference type="InterPro" id="IPR037066">
    <property type="entry name" value="Plug_dom_sf"/>
</dbReference>
<dbReference type="PANTHER" id="PTHR30069">
    <property type="entry name" value="TONB-DEPENDENT OUTER MEMBRANE RECEPTOR"/>
    <property type="match status" value="1"/>
</dbReference>
<dbReference type="Gene3D" id="2.40.170.20">
    <property type="entry name" value="TonB-dependent receptor, beta-barrel domain"/>
    <property type="match status" value="1"/>
</dbReference>
<reference evidence="14 15" key="1">
    <citation type="submission" date="2020-02" db="EMBL/GenBank/DDBJ databases">
        <authorList>
            <person name="Chen W.-M."/>
        </authorList>
    </citation>
    <scope>NUCLEOTIDE SEQUENCE [LARGE SCALE GENOMIC DNA]</scope>
    <source>
        <strain evidence="14 15">TWA-26</strain>
    </source>
</reference>
<keyword evidence="3 10" id="KW-1134">Transmembrane beta strand</keyword>
<protein>
    <submittedName>
        <fullName evidence="14">TonB-dependent receptor</fullName>
    </submittedName>
</protein>
<keyword evidence="8 10" id="KW-0472">Membrane</keyword>